<evidence type="ECO:0000313" key="5">
    <source>
        <dbReference type="EMBL" id="CAB4575045.1"/>
    </source>
</evidence>
<dbReference type="AlphaFoldDB" id="A0A6J6EID1"/>
<dbReference type="InterPro" id="IPR011075">
    <property type="entry name" value="TetR_C"/>
</dbReference>
<evidence type="ECO:0000259" key="4">
    <source>
        <dbReference type="PROSITE" id="PS50977"/>
    </source>
</evidence>
<accession>A0A6J6EID1</accession>
<dbReference type="PRINTS" id="PR00455">
    <property type="entry name" value="HTHTETR"/>
</dbReference>
<keyword evidence="1" id="KW-0805">Transcription regulation</keyword>
<protein>
    <submittedName>
        <fullName evidence="5">Unannotated protein</fullName>
    </submittedName>
</protein>
<dbReference type="PANTHER" id="PTHR30055">
    <property type="entry name" value="HTH-TYPE TRANSCRIPTIONAL REGULATOR RUTR"/>
    <property type="match status" value="1"/>
</dbReference>
<dbReference type="InterPro" id="IPR001647">
    <property type="entry name" value="HTH_TetR"/>
</dbReference>
<dbReference type="Pfam" id="PF19352">
    <property type="entry name" value="TetR_C_38"/>
    <property type="match status" value="1"/>
</dbReference>
<dbReference type="InterPro" id="IPR050109">
    <property type="entry name" value="HTH-type_TetR-like_transc_reg"/>
</dbReference>
<dbReference type="Gene3D" id="1.10.10.60">
    <property type="entry name" value="Homeodomain-like"/>
    <property type="match status" value="1"/>
</dbReference>
<keyword evidence="2" id="KW-0238">DNA-binding</keyword>
<sequence>MSDDIHAADGRVIGARAQATRRKLLDATAKLLTEQGILDLRVVDISREIGTSPATFYHYFNDVDEAILELAGEATEDEKPLVDHLKPGWTQTDGLKRAGEFVDAYMTFWDTHRAVLRVRNLKAEEGDRHFRKVRTEANLLLMDALQDMIREGVAAGRLPDSLDPFTTAAAVVAMCERLLGYQPEMAKRGSGKSTIRDTLATLIFGIITGHV</sequence>
<dbReference type="EMBL" id="CAEZTS010000041">
    <property type="protein sequence ID" value="CAB4575045.1"/>
    <property type="molecule type" value="Genomic_DNA"/>
</dbReference>
<evidence type="ECO:0000256" key="3">
    <source>
        <dbReference type="ARBA" id="ARBA00023163"/>
    </source>
</evidence>
<dbReference type="PANTHER" id="PTHR30055:SF234">
    <property type="entry name" value="HTH-TYPE TRANSCRIPTIONAL REGULATOR BETI"/>
    <property type="match status" value="1"/>
</dbReference>
<dbReference type="GO" id="GO:0000976">
    <property type="term" value="F:transcription cis-regulatory region binding"/>
    <property type="evidence" value="ECO:0007669"/>
    <property type="project" value="TreeGrafter"/>
</dbReference>
<dbReference type="PROSITE" id="PS50977">
    <property type="entry name" value="HTH_TETR_2"/>
    <property type="match status" value="1"/>
</dbReference>
<dbReference type="SUPFAM" id="SSF46689">
    <property type="entry name" value="Homeodomain-like"/>
    <property type="match status" value="1"/>
</dbReference>
<organism evidence="5">
    <name type="scientific">freshwater metagenome</name>
    <dbReference type="NCBI Taxonomy" id="449393"/>
    <lineage>
        <taxon>unclassified sequences</taxon>
        <taxon>metagenomes</taxon>
        <taxon>ecological metagenomes</taxon>
    </lineage>
</organism>
<dbReference type="GO" id="GO:0003700">
    <property type="term" value="F:DNA-binding transcription factor activity"/>
    <property type="evidence" value="ECO:0007669"/>
    <property type="project" value="TreeGrafter"/>
</dbReference>
<proteinExistence type="predicted"/>
<dbReference type="Pfam" id="PF00440">
    <property type="entry name" value="TetR_N"/>
    <property type="match status" value="1"/>
</dbReference>
<dbReference type="InterPro" id="IPR009057">
    <property type="entry name" value="Homeodomain-like_sf"/>
</dbReference>
<dbReference type="Gene3D" id="1.10.357.10">
    <property type="entry name" value="Tetracycline Repressor, domain 2"/>
    <property type="match status" value="1"/>
</dbReference>
<reference evidence="5" key="1">
    <citation type="submission" date="2020-05" db="EMBL/GenBank/DDBJ databases">
        <authorList>
            <person name="Chiriac C."/>
            <person name="Salcher M."/>
            <person name="Ghai R."/>
            <person name="Kavagutti S V."/>
        </authorList>
    </citation>
    <scope>NUCLEOTIDE SEQUENCE</scope>
</reference>
<evidence type="ECO:0000256" key="2">
    <source>
        <dbReference type="ARBA" id="ARBA00023125"/>
    </source>
</evidence>
<dbReference type="InterPro" id="IPR036271">
    <property type="entry name" value="Tet_transcr_reg_TetR-rel_C_sf"/>
</dbReference>
<keyword evidence="3" id="KW-0804">Transcription</keyword>
<dbReference type="SUPFAM" id="SSF48498">
    <property type="entry name" value="Tetracyclin repressor-like, C-terminal domain"/>
    <property type="match status" value="1"/>
</dbReference>
<name>A0A6J6EID1_9ZZZZ</name>
<evidence type="ECO:0000256" key="1">
    <source>
        <dbReference type="ARBA" id="ARBA00023015"/>
    </source>
</evidence>
<gene>
    <name evidence="5" type="ORF">UFOPK1722_00631</name>
</gene>
<feature type="domain" description="HTH tetR-type" evidence="4">
    <location>
        <begin position="18"/>
        <end position="78"/>
    </location>
</feature>